<organism evidence="2 3">
    <name type="scientific">Rhizobium tubonense</name>
    <dbReference type="NCBI Taxonomy" id="484088"/>
    <lineage>
        <taxon>Bacteria</taxon>
        <taxon>Pseudomonadati</taxon>
        <taxon>Pseudomonadota</taxon>
        <taxon>Alphaproteobacteria</taxon>
        <taxon>Hyphomicrobiales</taxon>
        <taxon>Rhizobiaceae</taxon>
        <taxon>Rhizobium/Agrobacterium group</taxon>
        <taxon>Rhizobium</taxon>
    </lineage>
</organism>
<dbReference type="Proteomes" id="UP000248925">
    <property type="component" value="Unassembled WGS sequence"/>
</dbReference>
<keyword evidence="3" id="KW-1185">Reference proteome</keyword>
<name>A0A2W4CXN4_9HYPH</name>
<dbReference type="InterPro" id="IPR009078">
    <property type="entry name" value="Ferritin-like_SF"/>
</dbReference>
<evidence type="ECO:0000313" key="3">
    <source>
        <dbReference type="Proteomes" id="UP000248925"/>
    </source>
</evidence>
<dbReference type="Gene3D" id="1.20.1260.10">
    <property type="match status" value="1"/>
</dbReference>
<accession>A0A2W4CXN4</accession>
<reference evidence="2 3" key="1">
    <citation type="journal article" date="2018" name="Sci. Rep.">
        <title>Rhizobium tumorigenes sp. nov., a novel plant tumorigenic bacterium isolated from cane gall tumors on thornless blackberry.</title>
        <authorList>
            <person name="Kuzmanovi N."/>
            <person name="Smalla K."/>
            <person name="Gronow S."/>
            <person name="PuBawska J."/>
        </authorList>
    </citation>
    <scope>NUCLEOTIDE SEQUENCE [LARGE SCALE GENOMIC DNA]</scope>
    <source>
        <strain evidence="2 3">CCBAU 85046</strain>
    </source>
</reference>
<comment type="caution">
    <text evidence="2">The sequence shown here is derived from an EMBL/GenBank/DDBJ whole genome shotgun (WGS) entry which is preliminary data.</text>
</comment>
<feature type="region of interest" description="Disordered" evidence="1">
    <location>
        <begin position="102"/>
        <end position="121"/>
    </location>
</feature>
<dbReference type="AlphaFoldDB" id="A0A2W4CXN4"/>
<proteinExistence type="predicted"/>
<dbReference type="InterPro" id="IPR012347">
    <property type="entry name" value="Ferritin-like"/>
</dbReference>
<evidence type="ECO:0000256" key="1">
    <source>
        <dbReference type="SAM" id="MobiDB-lite"/>
    </source>
</evidence>
<dbReference type="EMBL" id="PCDP01000054">
    <property type="protein sequence ID" value="PZM10054.1"/>
    <property type="molecule type" value="Genomic_DNA"/>
</dbReference>
<protein>
    <submittedName>
        <fullName evidence="2">Uncharacterized protein</fullName>
    </submittedName>
</protein>
<evidence type="ECO:0000313" key="2">
    <source>
        <dbReference type="EMBL" id="PZM10054.1"/>
    </source>
</evidence>
<sequence length="171" mass="19521">MWHKAKASMLPRFRRKSSNGALDRWKAETLKLEARSLRSRYGNQFRKGRQSSNRCRILPRTVRFRIIPLAANVFRKQPKAILVGKGTQPESFPMFMGVDKLQGELPPQGRGSKRRRGPPELLEGKYGEMSTLGNLMFKSFNFRSKSKLPPFSSLIASIRLGHVAPIQSKRP</sequence>
<dbReference type="SUPFAM" id="SSF47240">
    <property type="entry name" value="Ferritin-like"/>
    <property type="match status" value="1"/>
</dbReference>
<gene>
    <name evidence="2" type="ORF">CPY51_24135</name>
</gene>